<dbReference type="AlphaFoldDB" id="A0A2J6SZH4"/>
<keyword evidence="3" id="KW-1185">Reference proteome</keyword>
<keyword evidence="2" id="KW-0378">Hydrolase</keyword>
<dbReference type="GO" id="GO:0016787">
    <property type="term" value="F:hydrolase activity"/>
    <property type="evidence" value="ECO:0007669"/>
    <property type="project" value="UniProtKB-KW"/>
</dbReference>
<dbReference type="GeneID" id="36595203"/>
<proteinExistence type="predicted"/>
<dbReference type="PANTHER" id="PTHR43689:SF8">
    <property type="entry name" value="ALPHA_BETA-HYDROLASES SUPERFAMILY PROTEIN"/>
    <property type="match status" value="1"/>
</dbReference>
<dbReference type="SUPFAM" id="SSF53474">
    <property type="entry name" value="alpha/beta-Hydrolases"/>
    <property type="match status" value="1"/>
</dbReference>
<dbReference type="Pfam" id="PF00561">
    <property type="entry name" value="Abhydrolase_1"/>
    <property type="match status" value="1"/>
</dbReference>
<sequence>MTGIIKRAFWDAPEGQIHYRYILTTATEKKAPVVFLHQSASCGWSYQSMMKQYAERGHDCYAPDMPGFGCSYDPPEDPASTRYYVDIWMGLFRHLKLPKMHLIGHHSGSAHAMELAAIYPTEIFTVALSGPALMSEEEQAASYKIIGGEWSKVWNTLNGPLWDTLELKNHEVIDSLRAWKGRDQAYGVSFFQPKLKYFKSITIPILAMCSRDDILWPCFHYCKELQPEARCEVTKGNLFENGKEVEGSISYYHMDFLDKLGA</sequence>
<gene>
    <name evidence="2" type="ORF">K444DRAFT_665839</name>
</gene>
<dbReference type="InterPro" id="IPR000073">
    <property type="entry name" value="AB_hydrolase_1"/>
</dbReference>
<dbReference type="Gene3D" id="3.40.50.1820">
    <property type="entry name" value="alpha/beta hydrolase"/>
    <property type="match status" value="1"/>
</dbReference>
<reference evidence="2 3" key="1">
    <citation type="submission" date="2016-04" db="EMBL/GenBank/DDBJ databases">
        <title>A degradative enzymes factory behind the ericoid mycorrhizal symbiosis.</title>
        <authorList>
            <consortium name="DOE Joint Genome Institute"/>
            <person name="Martino E."/>
            <person name="Morin E."/>
            <person name="Grelet G."/>
            <person name="Kuo A."/>
            <person name="Kohler A."/>
            <person name="Daghino S."/>
            <person name="Barry K."/>
            <person name="Choi C."/>
            <person name="Cichocki N."/>
            <person name="Clum A."/>
            <person name="Copeland A."/>
            <person name="Hainaut M."/>
            <person name="Haridas S."/>
            <person name="Labutti K."/>
            <person name="Lindquist E."/>
            <person name="Lipzen A."/>
            <person name="Khouja H.-R."/>
            <person name="Murat C."/>
            <person name="Ohm R."/>
            <person name="Olson A."/>
            <person name="Spatafora J."/>
            <person name="Veneault-Fourrey C."/>
            <person name="Henrissat B."/>
            <person name="Grigoriev I."/>
            <person name="Martin F."/>
            <person name="Perotto S."/>
        </authorList>
    </citation>
    <scope>NUCLEOTIDE SEQUENCE [LARGE SCALE GENOMIC DNA]</scope>
    <source>
        <strain evidence="2 3">E</strain>
    </source>
</reference>
<dbReference type="OrthoDB" id="408373at2759"/>
<dbReference type="PANTHER" id="PTHR43689">
    <property type="entry name" value="HYDROLASE"/>
    <property type="match status" value="1"/>
</dbReference>
<dbReference type="RefSeq" id="XP_024733081.1">
    <property type="nucleotide sequence ID" value="XM_024887127.1"/>
</dbReference>
<dbReference type="InterPro" id="IPR029058">
    <property type="entry name" value="AB_hydrolase_fold"/>
</dbReference>
<dbReference type="Proteomes" id="UP000235371">
    <property type="component" value="Unassembled WGS sequence"/>
</dbReference>
<dbReference type="EMBL" id="KZ613848">
    <property type="protein sequence ID" value="PMD56177.1"/>
    <property type="molecule type" value="Genomic_DNA"/>
</dbReference>
<evidence type="ECO:0000313" key="3">
    <source>
        <dbReference type="Proteomes" id="UP000235371"/>
    </source>
</evidence>
<organism evidence="2 3">
    <name type="scientific">Hyaloscypha bicolor E</name>
    <dbReference type="NCBI Taxonomy" id="1095630"/>
    <lineage>
        <taxon>Eukaryota</taxon>
        <taxon>Fungi</taxon>
        <taxon>Dikarya</taxon>
        <taxon>Ascomycota</taxon>
        <taxon>Pezizomycotina</taxon>
        <taxon>Leotiomycetes</taxon>
        <taxon>Helotiales</taxon>
        <taxon>Hyaloscyphaceae</taxon>
        <taxon>Hyaloscypha</taxon>
        <taxon>Hyaloscypha bicolor</taxon>
    </lineage>
</organism>
<accession>A0A2J6SZH4</accession>
<evidence type="ECO:0000259" key="1">
    <source>
        <dbReference type="Pfam" id="PF00561"/>
    </source>
</evidence>
<evidence type="ECO:0000313" key="2">
    <source>
        <dbReference type="EMBL" id="PMD56177.1"/>
    </source>
</evidence>
<feature type="domain" description="AB hydrolase-1" evidence="1">
    <location>
        <begin position="32"/>
        <end position="133"/>
    </location>
</feature>
<dbReference type="InParanoid" id="A0A2J6SZH4"/>
<protein>
    <submittedName>
        <fullName evidence="2">Alpha/beta-hydrolase</fullName>
    </submittedName>
</protein>
<name>A0A2J6SZH4_9HELO</name>